<dbReference type="Pfam" id="PF00005">
    <property type="entry name" value="ABC_tran"/>
    <property type="match status" value="1"/>
</dbReference>
<feature type="transmembrane region" description="Helical" evidence="9">
    <location>
        <begin position="6"/>
        <end position="32"/>
    </location>
</feature>
<dbReference type="SUPFAM" id="SSF52540">
    <property type="entry name" value="P-loop containing nucleoside triphosphate hydrolases"/>
    <property type="match status" value="1"/>
</dbReference>
<dbReference type="Pfam" id="PF12399">
    <property type="entry name" value="BCA_ABC_TP_C"/>
    <property type="match status" value="1"/>
</dbReference>
<dbReference type="InterPro" id="IPR003439">
    <property type="entry name" value="ABC_transporter-like_ATP-bd"/>
</dbReference>
<feature type="transmembrane region" description="Helical" evidence="9">
    <location>
        <begin position="286"/>
        <end position="307"/>
    </location>
</feature>
<dbReference type="Proteomes" id="UP000559809">
    <property type="component" value="Unassembled WGS sequence"/>
</dbReference>
<dbReference type="GO" id="GO:0005524">
    <property type="term" value="F:ATP binding"/>
    <property type="evidence" value="ECO:0007669"/>
    <property type="project" value="UniProtKB-KW"/>
</dbReference>
<dbReference type="PANTHER" id="PTHR45772">
    <property type="entry name" value="CONSERVED COMPONENT OF ABC TRANSPORTER FOR NATURAL AMINO ACIDS-RELATED"/>
    <property type="match status" value="1"/>
</dbReference>
<evidence type="ECO:0000256" key="4">
    <source>
        <dbReference type="ARBA" id="ARBA00022692"/>
    </source>
</evidence>
<organism evidence="11 12">
    <name type="scientific">Parapusillimonas granuli</name>
    <dbReference type="NCBI Taxonomy" id="380911"/>
    <lineage>
        <taxon>Bacteria</taxon>
        <taxon>Pseudomonadati</taxon>
        <taxon>Pseudomonadota</taxon>
        <taxon>Betaproteobacteria</taxon>
        <taxon>Burkholderiales</taxon>
        <taxon>Alcaligenaceae</taxon>
        <taxon>Parapusillimonas</taxon>
    </lineage>
</organism>
<evidence type="ECO:0000256" key="6">
    <source>
        <dbReference type="ARBA" id="ARBA00022840"/>
    </source>
</evidence>
<feature type="transmembrane region" description="Helical" evidence="9">
    <location>
        <begin position="156"/>
        <end position="173"/>
    </location>
</feature>
<protein>
    <submittedName>
        <fullName evidence="11">Branched-chain amino acid ABC transporter ATP-binding protein/permease</fullName>
    </submittedName>
</protein>
<dbReference type="CDD" id="cd03219">
    <property type="entry name" value="ABC_Mj1267_LivG_branched"/>
    <property type="match status" value="1"/>
</dbReference>
<keyword evidence="2" id="KW-0813">Transport</keyword>
<evidence type="ECO:0000259" key="10">
    <source>
        <dbReference type="PROSITE" id="PS50893"/>
    </source>
</evidence>
<dbReference type="PROSITE" id="PS50893">
    <property type="entry name" value="ABC_TRANSPORTER_2"/>
    <property type="match status" value="1"/>
</dbReference>
<comment type="caution">
    <text evidence="11">The sequence shown here is derived from an EMBL/GenBank/DDBJ whole genome shotgun (WGS) entry which is preliminary data.</text>
</comment>
<evidence type="ECO:0000313" key="12">
    <source>
        <dbReference type="Proteomes" id="UP000559809"/>
    </source>
</evidence>
<keyword evidence="12" id="KW-1185">Reference proteome</keyword>
<evidence type="ECO:0000256" key="7">
    <source>
        <dbReference type="ARBA" id="ARBA00022989"/>
    </source>
</evidence>
<dbReference type="RefSeq" id="WP_180157134.1">
    <property type="nucleotide sequence ID" value="NZ_JACCEM010000008.1"/>
</dbReference>
<dbReference type="EMBL" id="JACCEM010000008">
    <property type="protein sequence ID" value="NYT50829.1"/>
    <property type="molecule type" value="Genomic_DNA"/>
</dbReference>
<dbReference type="InterPro" id="IPR051120">
    <property type="entry name" value="ABC_AA/LPS_Transport"/>
</dbReference>
<evidence type="ECO:0000256" key="1">
    <source>
        <dbReference type="ARBA" id="ARBA00004651"/>
    </source>
</evidence>
<evidence type="ECO:0000256" key="9">
    <source>
        <dbReference type="SAM" id="Phobius"/>
    </source>
</evidence>
<keyword evidence="4 9" id="KW-0812">Transmembrane</keyword>
<dbReference type="InterPro" id="IPR043428">
    <property type="entry name" value="LivM-like"/>
</dbReference>
<proteinExistence type="predicted"/>
<evidence type="ECO:0000313" key="11">
    <source>
        <dbReference type="EMBL" id="NYT50829.1"/>
    </source>
</evidence>
<feature type="transmembrane region" description="Helical" evidence="9">
    <location>
        <begin position="76"/>
        <end position="95"/>
    </location>
</feature>
<feature type="transmembrane region" description="Helical" evidence="9">
    <location>
        <begin position="194"/>
        <end position="220"/>
    </location>
</feature>
<dbReference type="SMART" id="SM00382">
    <property type="entry name" value="AAA"/>
    <property type="match status" value="1"/>
</dbReference>
<dbReference type="GO" id="GO:0016887">
    <property type="term" value="F:ATP hydrolysis activity"/>
    <property type="evidence" value="ECO:0007669"/>
    <property type="project" value="InterPro"/>
</dbReference>
<dbReference type="InterPro" id="IPR003593">
    <property type="entry name" value="AAA+_ATPase"/>
</dbReference>
<feature type="transmembrane region" description="Helical" evidence="9">
    <location>
        <begin position="44"/>
        <end position="70"/>
    </location>
</feature>
<keyword evidence="6 11" id="KW-0067">ATP-binding</keyword>
<dbReference type="Gene3D" id="3.40.50.300">
    <property type="entry name" value="P-loop containing nucleotide triphosphate hydrolases"/>
    <property type="match status" value="1"/>
</dbReference>
<keyword evidence="8 9" id="KW-0472">Membrane</keyword>
<keyword evidence="3" id="KW-1003">Cell membrane</keyword>
<accession>A0A853G3E4</accession>
<sequence>MKLEKFSFAAVVAAVAALIVVLPTYYVGLLALAGINALLCMGLAFLLAAGQLSLGHAAFFGVGAYVPAILARDHGFAPLLAMLLGVVACMAMAYVIGRITLRLRGHYLPLATLAWGIVIYVCFVAAIELTGGASGMSDIPALSIFGLDMGTREMSALVWVAVGLVFVALCRIYRGRLGRSARAIKASPMMAAAFGVDVAAVKVKIFVLSAALAALAGGLYTYYMRFVSPSSFAIGESFNLLIMVVLGGFVHPLGAILGVLAFTAIKLGAEYVFANLLGIPGQMETMLFGAILIIALLRWPNGLLTWFKPQWLSAADYREPPAPAPFVPGAGAPKRVLRADEVGKRFGGLRALNGVSIEVPSARITGLIGPNGAGKSTLFNVMTSVLPATEGRITLDGEPLPKRSCDVIMRGVARTFQHVQLVPGLTVLQNVMIGGYSQGRAGLFAAALGLDHEEESALAAQAQAALAKVGLADVALRSVESLPLGSQRLVEVARALMANPDVLLLDEPAAGLRGPEKETLAALMRTLRDERGMAVLLVEHDMDLVMRCVDYLFVLNYGALLAEGNRNEVQKNPAVIAAYLGGDA</sequence>
<dbReference type="GO" id="GO:0005886">
    <property type="term" value="C:plasma membrane"/>
    <property type="evidence" value="ECO:0007669"/>
    <property type="project" value="UniProtKB-SubCell"/>
</dbReference>
<dbReference type="GO" id="GO:0015658">
    <property type="term" value="F:branched-chain amino acid transmembrane transporter activity"/>
    <property type="evidence" value="ECO:0007669"/>
    <property type="project" value="InterPro"/>
</dbReference>
<keyword evidence="5" id="KW-0547">Nucleotide-binding</keyword>
<feature type="domain" description="ABC transporter" evidence="10">
    <location>
        <begin position="337"/>
        <end position="582"/>
    </location>
</feature>
<name>A0A853G3E4_9BURK</name>
<feature type="transmembrane region" description="Helical" evidence="9">
    <location>
        <begin position="240"/>
        <end position="265"/>
    </location>
</feature>
<evidence type="ECO:0000256" key="3">
    <source>
        <dbReference type="ARBA" id="ARBA00022475"/>
    </source>
</evidence>
<keyword evidence="7 9" id="KW-1133">Transmembrane helix</keyword>
<evidence type="ECO:0000256" key="2">
    <source>
        <dbReference type="ARBA" id="ARBA00022448"/>
    </source>
</evidence>
<dbReference type="Pfam" id="PF02653">
    <property type="entry name" value="BPD_transp_2"/>
    <property type="match status" value="1"/>
</dbReference>
<evidence type="ECO:0000256" key="5">
    <source>
        <dbReference type="ARBA" id="ARBA00022741"/>
    </source>
</evidence>
<dbReference type="InterPro" id="IPR027417">
    <property type="entry name" value="P-loop_NTPase"/>
</dbReference>
<dbReference type="AlphaFoldDB" id="A0A853G3E4"/>
<dbReference type="PANTHER" id="PTHR45772:SF2">
    <property type="entry name" value="ABC TRANSPORTER ATP-BINDING PROTEIN"/>
    <property type="match status" value="1"/>
</dbReference>
<dbReference type="InterPro" id="IPR001851">
    <property type="entry name" value="ABC_transp_permease"/>
</dbReference>
<evidence type="ECO:0000256" key="8">
    <source>
        <dbReference type="ARBA" id="ARBA00023136"/>
    </source>
</evidence>
<reference evidence="11 12" key="1">
    <citation type="submission" date="2020-07" db="EMBL/GenBank/DDBJ databases">
        <title>Taxonomic revisions and descriptions of new bacterial species based on genomic comparisons in the high-G+C-content subgroup of the family Alcaligenaceae.</title>
        <authorList>
            <person name="Szabo A."/>
            <person name="Felfoldi T."/>
        </authorList>
    </citation>
    <scope>NUCLEOTIDE SEQUENCE [LARGE SCALE GENOMIC DNA]</scope>
    <source>
        <strain evidence="11 12">LMG 24012</strain>
    </source>
</reference>
<feature type="transmembrane region" description="Helical" evidence="9">
    <location>
        <begin position="107"/>
        <end position="127"/>
    </location>
</feature>
<dbReference type="InterPro" id="IPR032823">
    <property type="entry name" value="BCA_ABC_TP_C"/>
</dbReference>
<dbReference type="CDD" id="cd06581">
    <property type="entry name" value="TM_PBP1_LivM_like"/>
    <property type="match status" value="1"/>
</dbReference>
<comment type="subcellular location">
    <subcellularLocation>
        <location evidence="1">Cell membrane</location>
        <topology evidence="1">Multi-pass membrane protein</topology>
    </subcellularLocation>
</comment>
<gene>
    <name evidence="11" type="ORF">H0A72_16035</name>
</gene>